<dbReference type="Proteomes" id="UP000245992">
    <property type="component" value="Unassembled WGS sequence"/>
</dbReference>
<dbReference type="EMBL" id="AZSP01000006">
    <property type="protein sequence ID" value="PVE14105.1"/>
    <property type="molecule type" value="Genomic_DNA"/>
</dbReference>
<keyword evidence="1" id="KW-1003">Cell membrane</keyword>
<dbReference type="PROSITE" id="PS51257">
    <property type="entry name" value="PROKAR_LIPOPROTEIN"/>
    <property type="match status" value="1"/>
</dbReference>
<sequence length="430" mass="45553">MVMRRARLAAAALLAAAGIMLAGCSGDSGTSANGPAEITFWGWASGYEKSVELWNASHPDIQVKYEAITDGGAGGYDKMFTAAKAGKAPCLAQIGYETFTSFLAAGILQDVSGDVESRRGEFADWVWGNVGVNGKAYGVPVDTAPMAMFYRADLFEAAHIAPPKTWEEFAAAAAKVKTADPSARIMNLPTDPYLYAGFAWQGGAPWFGVKDDAWSVSLDSPANTKVARYWQGLFDQQLVTSYPSFDAALYSAWSKGKVWAEVGPVWSASLIRDNAADSAGKWAVAPMPRWGTTDSVGNSGGSATAVMKDCARPKEAAEFALWMSTDTDSVSNLIASAAILPASKSGLANTALDAPQSYFGDRPIYQTFRQEAAKVNSSWRWGPVMSTTATALGDGLGKVHTKKATFEDALGDAQKGTDSALRSQGFSVSE</sequence>
<evidence type="ECO:0008006" key="9">
    <source>
        <dbReference type="Google" id="ProtNLM"/>
    </source>
</evidence>
<keyword evidence="2 6" id="KW-0732">Signal</keyword>
<feature type="signal peptide" evidence="6">
    <location>
        <begin position="1"/>
        <end position="22"/>
    </location>
</feature>
<accession>A0A2T7TG59</accession>
<name>A0A2T7TG59_9ACTN</name>
<keyword evidence="5" id="KW-0449">Lipoprotein</keyword>
<feature type="chain" id="PRO_5039128606" description="Sugar ABC transporter substrate-binding protein" evidence="6">
    <location>
        <begin position="23"/>
        <end position="430"/>
    </location>
</feature>
<gene>
    <name evidence="7" type="ORF">Y717_25130</name>
</gene>
<proteinExistence type="predicted"/>
<evidence type="ECO:0000256" key="6">
    <source>
        <dbReference type="SAM" id="SignalP"/>
    </source>
</evidence>
<dbReference type="Pfam" id="PF01547">
    <property type="entry name" value="SBP_bac_1"/>
    <property type="match status" value="1"/>
</dbReference>
<protein>
    <recommendedName>
        <fullName evidence="9">Sugar ABC transporter substrate-binding protein</fullName>
    </recommendedName>
</protein>
<keyword evidence="4" id="KW-0564">Palmitate</keyword>
<comment type="caution">
    <text evidence="7">The sequence shown here is derived from an EMBL/GenBank/DDBJ whole genome shotgun (WGS) entry which is preliminary data.</text>
</comment>
<evidence type="ECO:0000256" key="5">
    <source>
        <dbReference type="ARBA" id="ARBA00023288"/>
    </source>
</evidence>
<dbReference type="PANTHER" id="PTHR43649:SF33">
    <property type="entry name" value="POLYGALACTURONAN_RHAMNOGALACTURONAN-BINDING PROTEIN YTCQ"/>
    <property type="match status" value="1"/>
</dbReference>
<evidence type="ECO:0000313" key="7">
    <source>
        <dbReference type="EMBL" id="PVE14105.1"/>
    </source>
</evidence>
<dbReference type="AlphaFoldDB" id="A0A2T7TG59"/>
<reference evidence="7 8" key="1">
    <citation type="submission" date="2013-12" db="EMBL/GenBank/DDBJ databases">
        <title>Annotated genome of Streptomyces scopuliridis.</title>
        <authorList>
            <person name="Olson J.B."/>
        </authorList>
    </citation>
    <scope>NUCLEOTIDE SEQUENCE [LARGE SCALE GENOMIC DNA]</scope>
    <source>
        <strain evidence="7 8">RB72</strain>
    </source>
</reference>
<organism evidence="7 8">
    <name type="scientific">Streptomyces scopuliridis RB72</name>
    <dbReference type="NCBI Taxonomy" id="1440053"/>
    <lineage>
        <taxon>Bacteria</taxon>
        <taxon>Bacillati</taxon>
        <taxon>Actinomycetota</taxon>
        <taxon>Actinomycetes</taxon>
        <taxon>Kitasatosporales</taxon>
        <taxon>Streptomycetaceae</taxon>
        <taxon>Streptomyces</taxon>
    </lineage>
</organism>
<evidence type="ECO:0000256" key="1">
    <source>
        <dbReference type="ARBA" id="ARBA00022475"/>
    </source>
</evidence>
<evidence type="ECO:0000256" key="3">
    <source>
        <dbReference type="ARBA" id="ARBA00023136"/>
    </source>
</evidence>
<dbReference type="Gene3D" id="3.40.190.10">
    <property type="entry name" value="Periplasmic binding protein-like II"/>
    <property type="match status" value="1"/>
</dbReference>
<evidence type="ECO:0000313" key="8">
    <source>
        <dbReference type="Proteomes" id="UP000245992"/>
    </source>
</evidence>
<dbReference type="InterPro" id="IPR050490">
    <property type="entry name" value="Bact_solute-bd_prot1"/>
</dbReference>
<dbReference type="STRING" id="1440053.GCA_000718095_05235"/>
<dbReference type="PANTHER" id="PTHR43649">
    <property type="entry name" value="ARABINOSE-BINDING PROTEIN-RELATED"/>
    <property type="match status" value="1"/>
</dbReference>
<keyword evidence="8" id="KW-1185">Reference proteome</keyword>
<evidence type="ECO:0000256" key="4">
    <source>
        <dbReference type="ARBA" id="ARBA00023139"/>
    </source>
</evidence>
<dbReference type="SUPFAM" id="SSF53850">
    <property type="entry name" value="Periplasmic binding protein-like II"/>
    <property type="match status" value="1"/>
</dbReference>
<keyword evidence="3" id="KW-0472">Membrane</keyword>
<evidence type="ECO:0000256" key="2">
    <source>
        <dbReference type="ARBA" id="ARBA00022729"/>
    </source>
</evidence>
<dbReference type="InterPro" id="IPR006059">
    <property type="entry name" value="SBP"/>
</dbReference>